<dbReference type="InterPro" id="IPR008727">
    <property type="entry name" value="PAAR_motif"/>
</dbReference>
<gene>
    <name evidence="1" type="ORF">HDE68_000091</name>
</gene>
<organism evidence="1 2">
    <name type="scientific">Pedobacter cryoconitis</name>
    <dbReference type="NCBI Taxonomy" id="188932"/>
    <lineage>
        <taxon>Bacteria</taxon>
        <taxon>Pseudomonadati</taxon>
        <taxon>Bacteroidota</taxon>
        <taxon>Sphingobacteriia</taxon>
        <taxon>Sphingobacteriales</taxon>
        <taxon>Sphingobacteriaceae</taxon>
        <taxon>Pedobacter</taxon>
    </lineage>
</organism>
<accession>A0A7W9DWT9</accession>
<sequence length="351" mass="35880">MGKPAARMLLDKGAHTGPILSGSPNVSIGGKPAARQGDLVACAIHGGPGSIIEGCPTVLINGKPAARMGDKTDCATPPAPAPAGPVAAKDQFHYLTPVKESNPDGTVKTIHPDNLTIKVANLYANEKDTNKDGQIDYLEAGAVMVEFNAKGDYVPKDGKYGKYGGGGGFSAFKAESKNTNINTAQGSSVISEGKASVLSGNADFHLGKEGTLYHKSEGKGDLLYAEGKADGQVFTGANNKYGFQTEVSGDFGAAKAEYEGQLDILSILNVKAKAGAKAGGAAAGGKIGGYVDTENLAISANVGAELALLLGLEVDLDVTISLKPIWDGLKNFMNGPMEGTILSGCPTVLIG</sequence>
<dbReference type="CDD" id="cd14742">
    <property type="entry name" value="PAAR_RHS"/>
    <property type="match status" value="1"/>
</dbReference>
<evidence type="ECO:0000313" key="1">
    <source>
        <dbReference type="EMBL" id="MBB5634206.1"/>
    </source>
</evidence>
<comment type="caution">
    <text evidence="1">The sequence shown here is derived from an EMBL/GenBank/DDBJ whole genome shotgun (WGS) entry which is preliminary data.</text>
</comment>
<dbReference type="Pfam" id="PF05488">
    <property type="entry name" value="PAAR_motif"/>
    <property type="match status" value="1"/>
</dbReference>
<dbReference type="EMBL" id="JACHCE010000001">
    <property type="protein sequence ID" value="MBB5634206.1"/>
    <property type="molecule type" value="Genomic_DNA"/>
</dbReference>
<protein>
    <submittedName>
        <fullName evidence="1">Putative Zn-binding protein involved in type VI secretion</fullName>
    </submittedName>
</protein>
<proteinExistence type="predicted"/>
<evidence type="ECO:0000313" key="2">
    <source>
        <dbReference type="Proteomes" id="UP000537204"/>
    </source>
</evidence>
<name>A0A7W9DWT9_9SPHI</name>
<dbReference type="RefSeq" id="WP_183877833.1">
    <property type="nucleotide sequence ID" value="NZ_JACHCE010000001.1"/>
</dbReference>
<reference evidence="1 2" key="1">
    <citation type="submission" date="2020-08" db="EMBL/GenBank/DDBJ databases">
        <title>Genomic Encyclopedia of Type Strains, Phase IV (KMG-V): Genome sequencing to study the core and pangenomes of soil and plant-associated prokaryotes.</title>
        <authorList>
            <person name="Whitman W."/>
        </authorList>
    </citation>
    <scope>NUCLEOTIDE SEQUENCE [LARGE SCALE GENOMIC DNA]</scope>
    <source>
        <strain evidence="1 2">S3M1</strain>
    </source>
</reference>
<dbReference type="AlphaFoldDB" id="A0A7W9DWT9"/>
<dbReference type="Proteomes" id="UP000537204">
    <property type="component" value="Unassembled WGS sequence"/>
</dbReference>
<dbReference type="Gene3D" id="2.60.200.60">
    <property type="match status" value="1"/>
</dbReference>